<keyword evidence="4" id="KW-1185">Reference proteome</keyword>
<feature type="chain" id="PRO_5041984880" evidence="2">
    <location>
        <begin position="31"/>
        <end position="215"/>
    </location>
</feature>
<evidence type="ECO:0000313" key="3">
    <source>
        <dbReference type="EMBL" id="KAJ8412809.1"/>
    </source>
</evidence>
<accession>A0AAD7T1Q7</accession>
<reference evidence="3" key="1">
    <citation type="journal article" date="2023" name="Science">
        <title>Genome structures resolve the early diversification of teleost fishes.</title>
        <authorList>
            <person name="Parey E."/>
            <person name="Louis A."/>
            <person name="Montfort J."/>
            <person name="Bouchez O."/>
            <person name="Roques C."/>
            <person name="Iampietro C."/>
            <person name="Lluch J."/>
            <person name="Castinel A."/>
            <person name="Donnadieu C."/>
            <person name="Desvignes T."/>
            <person name="Floi Bucao C."/>
            <person name="Jouanno E."/>
            <person name="Wen M."/>
            <person name="Mejri S."/>
            <person name="Dirks R."/>
            <person name="Jansen H."/>
            <person name="Henkel C."/>
            <person name="Chen W.J."/>
            <person name="Zahm M."/>
            <person name="Cabau C."/>
            <person name="Klopp C."/>
            <person name="Thompson A.W."/>
            <person name="Robinson-Rechavi M."/>
            <person name="Braasch I."/>
            <person name="Lecointre G."/>
            <person name="Bobe J."/>
            <person name="Postlethwait J.H."/>
            <person name="Berthelot C."/>
            <person name="Roest Crollius H."/>
            <person name="Guiguen Y."/>
        </authorList>
    </citation>
    <scope>NUCLEOTIDE SEQUENCE</scope>
    <source>
        <strain evidence="3">NC1722</strain>
    </source>
</reference>
<dbReference type="AlphaFoldDB" id="A0AAD7T1Q7"/>
<comment type="caution">
    <text evidence="3">The sequence shown here is derived from an EMBL/GenBank/DDBJ whole genome shotgun (WGS) entry which is preliminary data.</text>
</comment>
<name>A0AAD7T1Q7_9TELE</name>
<proteinExistence type="predicted"/>
<keyword evidence="1" id="KW-1133">Transmembrane helix</keyword>
<keyword evidence="2" id="KW-0732">Signal</keyword>
<sequence>MKMESAISQQTLLLVLFAVGFAGNSNTAWAIKMDQALLTVHNELQSSIRVSFISDHCYKCLYQPLVILPDGHSNASVTVSTRFTLTLTVETDIGNSTPCRWNQLYGESGHYSVWIQPSGYPDNITCIQIVTKDPINSYLPLLAAAAVLLLLAVLYVSAPYLYRWLQKSKCIAVCCRSAPYPLDSGDATNCSGDIHQTKPKSSRLKSLDTFRGPDA</sequence>
<evidence type="ECO:0000313" key="4">
    <source>
        <dbReference type="Proteomes" id="UP001221898"/>
    </source>
</evidence>
<dbReference type="EMBL" id="JAINUG010000018">
    <property type="protein sequence ID" value="KAJ8412809.1"/>
    <property type="molecule type" value="Genomic_DNA"/>
</dbReference>
<feature type="signal peptide" evidence="2">
    <location>
        <begin position="1"/>
        <end position="30"/>
    </location>
</feature>
<evidence type="ECO:0000256" key="1">
    <source>
        <dbReference type="SAM" id="Phobius"/>
    </source>
</evidence>
<keyword evidence="1" id="KW-0812">Transmembrane</keyword>
<gene>
    <name evidence="3" type="ORF">AAFF_G00117600</name>
</gene>
<keyword evidence="1" id="KW-0472">Membrane</keyword>
<protein>
    <submittedName>
        <fullName evidence="3">Uncharacterized protein</fullName>
    </submittedName>
</protein>
<organism evidence="3 4">
    <name type="scientific">Aldrovandia affinis</name>
    <dbReference type="NCBI Taxonomy" id="143900"/>
    <lineage>
        <taxon>Eukaryota</taxon>
        <taxon>Metazoa</taxon>
        <taxon>Chordata</taxon>
        <taxon>Craniata</taxon>
        <taxon>Vertebrata</taxon>
        <taxon>Euteleostomi</taxon>
        <taxon>Actinopterygii</taxon>
        <taxon>Neopterygii</taxon>
        <taxon>Teleostei</taxon>
        <taxon>Notacanthiformes</taxon>
        <taxon>Halosauridae</taxon>
        <taxon>Aldrovandia</taxon>
    </lineage>
</organism>
<dbReference type="Proteomes" id="UP001221898">
    <property type="component" value="Unassembled WGS sequence"/>
</dbReference>
<feature type="transmembrane region" description="Helical" evidence="1">
    <location>
        <begin position="138"/>
        <end position="162"/>
    </location>
</feature>
<evidence type="ECO:0000256" key="2">
    <source>
        <dbReference type="SAM" id="SignalP"/>
    </source>
</evidence>